<dbReference type="STRING" id="1691903.A9B99_11855"/>
<reference evidence="6" key="1">
    <citation type="submission" date="2016-05" db="EMBL/GenBank/DDBJ databases">
        <authorList>
            <person name="Behera P."/>
            <person name="Vaishampayan P."/>
            <person name="Singh N."/>
            <person name="Raina V."/>
            <person name="Suar M."/>
            <person name="Pattnaik A."/>
            <person name="Rastogi G."/>
        </authorList>
    </citation>
    <scope>NUCLEOTIDE SEQUENCE [LARGE SCALE GENOMIC DNA]</scope>
    <source>
        <strain evidence="6">MP23</strain>
    </source>
</reference>
<keyword evidence="3" id="KW-1133">Transmembrane helix</keyword>
<keyword evidence="6" id="KW-1185">Reference proteome</keyword>
<evidence type="ECO:0000256" key="1">
    <source>
        <dbReference type="ARBA" id="ARBA00023125"/>
    </source>
</evidence>
<dbReference type="AlphaFoldDB" id="A0A1B7L156"/>
<dbReference type="GO" id="GO:0003677">
    <property type="term" value="F:DNA binding"/>
    <property type="evidence" value="ECO:0007669"/>
    <property type="project" value="UniProtKB-UniRule"/>
</dbReference>
<name>A0A1B7L156_9ENTR</name>
<evidence type="ECO:0000313" key="5">
    <source>
        <dbReference type="EMBL" id="OAT76132.1"/>
    </source>
</evidence>
<feature type="DNA-binding region" description="OmpR/PhoB-type" evidence="2">
    <location>
        <begin position="1"/>
        <end position="105"/>
    </location>
</feature>
<protein>
    <recommendedName>
        <fullName evidence="4">OmpR/PhoB-type domain-containing protein</fullName>
    </recommendedName>
</protein>
<keyword evidence="1 2" id="KW-0238">DNA-binding</keyword>
<dbReference type="GO" id="GO:0000160">
    <property type="term" value="P:phosphorelay signal transduction system"/>
    <property type="evidence" value="ECO:0007669"/>
    <property type="project" value="InterPro"/>
</dbReference>
<accession>A0A1B7L156</accession>
<dbReference type="Gene3D" id="1.10.10.10">
    <property type="entry name" value="Winged helix-like DNA-binding domain superfamily/Winged helix DNA-binding domain"/>
    <property type="match status" value="1"/>
</dbReference>
<dbReference type="OrthoDB" id="5801519at2"/>
<evidence type="ECO:0000259" key="4">
    <source>
        <dbReference type="PROSITE" id="PS51755"/>
    </source>
</evidence>
<dbReference type="Proteomes" id="UP000078225">
    <property type="component" value="Unassembled WGS sequence"/>
</dbReference>
<keyword evidence="3" id="KW-0812">Transmembrane</keyword>
<dbReference type="PROSITE" id="PS51755">
    <property type="entry name" value="OMPR_PHOB"/>
    <property type="match status" value="1"/>
</dbReference>
<proteinExistence type="predicted"/>
<gene>
    <name evidence="5" type="ORF">A9B99_11855</name>
</gene>
<dbReference type="InterPro" id="IPR016032">
    <property type="entry name" value="Sig_transdc_resp-reg_C-effctor"/>
</dbReference>
<keyword evidence="3" id="KW-0472">Membrane</keyword>
<sequence length="259" mass="28565">MTWLIASTVIYNPEDGVLTHISTPDDQSITLTTTANLLLALLIHHQGIVVERDTLLHEIWDQRGLRGSSSSLNQYISILRKTLSSFGLNFPTIITVPRVGFMFNSELVVSQQSGLSPIESPSQESRGQKIPLQNTPVRRKQAPWLFPLAVALASILFVVLTPAPAAIPATPVFLLTQVNQCPVYTFTKLPDAWQKPIQALAKTALSIEHLSCQQGTVFYLHAQDAIVYQGNGQLAIIECSLAQQTSETCLTHYFRGWSS</sequence>
<dbReference type="InterPro" id="IPR036388">
    <property type="entry name" value="WH-like_DNA-bd_sf"/>
</dbReference>
<evidence type="ECO:0000256" key="3">
    <source>
        <dbReference type="SAM" id="Phobius"/>
    </source>
</evidence>
<dbReference type="SUPFAM" id="SSF46894">
    <property type="entry name" value="C-terminal effector domain of the bipartite response regulators"/>
    <property type="match status" value="1"/>
</dbReference>
<dbReference type="SMART" id="SM00862">
    <property type="entry name" value="Trans_reg_C"/>
    <property type="match status" value="1"/>
</dbReference>
<feature type="transmembrane region" description="Helical" evidence="3">
    <location>
        <begin position="144"/>
        <end position="167"/>
    </location>
</feature>
<dbReference type="GO" id="GO:0006355">
    <property type="term" value="P:regulation of DNA-templated transcription"/>
    <property type="evidence" value="ECO:0007669"/>
    <property type="project" value="InterPro"/>
</dbReference>
<feature type="domain" description="OmpR/PhoB-type" evidence="4">
    <location>
        <begin position="1"/>
        <end position="105"/>
    </location>
</feature>
<evidence type="ECO:0000256" key="2">
    <source>
        <dbReference type="PROSITE-ProRule" id="PRU01091"/>
    </source>
</evidence>
<dbReference type="InterPro" id="IPR001867">
    <property type="entry name" value="OmpR/PhoB-type_DNA-bd"/>
</dbReference>
<dbReference type="Pfam" id="PF00486">
    <property type="entry name" value="Trans_reg_C"/>
    <property type="match status" value="1"/>
</dbReference>
<evidence type="ECO:0000313" key="6">
    <source>
        <dbReference type="Proteomes" id="UP000078225"/>
    </source>
</evidence>
<comment type="caution">
    <text evidence="5">The sequence shown here is derived from an EMBL/GenBank/DDBJ whole genome shotgun (WGS) entry which is preliminary data.</text>
</comment>
<dbReference type="EMBL" id="LYRP01000033">
    <property type="protein sequence ID" value="OAT76132.1"/>
    <property type="molecule type" value="Genomic_DNA"/>
</dbReference>
<dbReference type="RefSeq" id="WP_064599490.1">
    <property type="nucleotide sequence ID" value="NZ_LYRP01000033.1"/>
</dbReference>
<organism evidence="5 6">
    <name type="scientific">Mangrovibacter phragmitis</name>
    <dbReference type="NCBI Taxonomy" id="1691903"/>
    <lineage>
        <taxon>Bacteria</taxon>
        <taxon>Pseudomonadati</taxon>
        <taxon>Pseudomonadota</taxon>
        <taxon>Gammaproteobacteria</taxon>
        <taxon>Enterobacterales</taxon>
        <taxon>Enterobacteriaceae</taxon>
        <taxon>Mangrovibacter</taxon>
    </lineage>
</organism>